<dbReference type="InterPro" id="IPR000362">
    <property type="entry name" value="Fumarate_lyase_fam"/>
</dbReference>
<evidence type="ECO:0000313" key="3">
    <source>
        <dbReference type="EMBL" id="RIH78689.1"/>
    </source>
</evidence>
<comment type="caution">
    <text evidence="3">The sequence shown here is derived from an EMBL/GenBank/DDBJ whole genome shotgun (WGS) entry which is preliminary data.</text>
</comment>
<evidence type="ECO:0000313" key="4">
    <source>
        <dbReference type="Proteomes" id="UP000266089"/>
    </source>
</evidence>
<protein>
    <submittedName>
        <fullName evidence="3">3-carboxy-cis,cis-muconate cycloisomerase</fullName>
        <ecNumber evidence="3">5.5.1.2</ecNumber>
    </submittedName>
</protein>
<dbReference type="Gene3D" id="1.10.40.30">
    <property type="entry name" value="Fumarase/aspartase (C-terminal domain)"/>
    <property type="match status" value="1"/>
</dbReference>
<dbReference type="EMBL" id="QWKX01000012">
    <property type="protein sequence ID" value="RIH78689.1"/>
    <property type="molecule type" value="Genomic_DNA"/>
</dbReference>
<dbReference type="PRINTS" id="PR00145">
    <property type="entry name" value="ARGSUCLYASE"/>
</dbReference>
<comment type="similarity">
    <text evidence="1">Belongs to the class-II fumarase/aspartase family.</text>
</comment>
<dbReference type="InterPro" id="IPR019468">
    <property type="entry name" value="AdenyloSucc_lyase_C"/>
</dbReference>
<evidence type="ECO:0000259" key="2">
    <source>
        <dbReference type="SMART" id="SM00998"/>
    </source>
</evidence>
<feature type="domain" description="Adenylosuccinate lyase C-terminal" evidence="2">
    <location>
        <begin position="364"/>
        <end position="437"/>
    </location>
</feature>
<dbReference type="OrthoDB" id="9768878at2"/>
<organism evidence="3 4">
    <name type="scientific">Meiothermus taiwanensis</name>
    <dbReference type="NCBI Taxonomy" id="172827"/>
    <lineage>
        <taxon>Bacteria</taxon>
        <taxon>Thermotogati</taxon>
        <taxon>Deinococcota</taxon>
        <taxon>Deinococci</taxon>
        <taxon>Thermales</taxon>
        <taxon>Thermaceae</taxon>
        <taxon>Meiothermus</taxon>
    </lineage>
</organism>
<dbReference type="Pfam" id="PF00206">
    <property type="entry name" value="Lyase_1"/>
    <property type="match status" value="1"/>
</dbReference>
<accession>A0A399E621</accession>
<sequence length="453" mass="49092">MPFLPHESRVWSGVFGDPALAEIFSEENWLKRVLEVEIALARVEARLGLIPPEAAQAIGQLAGFTPDWERLARQTERDGVPIAGLVAQLQAHLGPEYGRYLHLGATTQDILDTALVLQLRAALELLEGRLRESLQGLARLARQHLEIPMPGRTHGQQALPITFGYKVAGWMAPLLRHLERLQALRERVLVVQMGGAVGTLAALGPHGVAVMEGLAQALGLKAPLLPWHTARDGLAELAGWLSMLSGSLAKMAQDVILLAQNEVGEVHESLEPDRGGSSTLPQKSNPIKSEVIIAAARANAALLAAMHQALIAEHERATHAWQLEWLTLPQMLAHTGVALNQAVFLSQHLAVHPARMRANLAASQGLMLAEALSLALLEHMEPAQAKALVREAAQVALAEGRHLLEVVQERVQAPLDWAALHEEAYLGSSRLFTQRVLEEAARLLGQPAEEGGR</sequence>
<dbReference type="SUPFAM" id="SSF48557">
    <property type="entry name" value="L-aspartase-like"/>
    <property type="match status" value="1"/>
</dbReference>
<dbReference type="EC" id="5.5.1.2" evidence="3"/>
<dbReference type="CDD" id="cd01597">
    <property type="entry name" value="pCLME"/>
    <property type="match status" value="1"/>
</dbReference>
<reference evidence="3 4" key="1">
    <citation type="submission" date="2018-08" db="EMBL/GenBank/DDBJ databases">
        <title>Meiothermus cateniformans JCM 15151 genome sequencing project.</title>
        <authorList>
            <person name="Da Costa M.S."/>
            <person name="Albuquerque L."/>
            <person name="Raposo P."/>
            <person name="Froufe H.J.C."/>
            <person name="Barroso C.S."/>
            <person name="Egas C."/>
        </authorList>
    </citation>
    <scope>NUCLEOTIDE SEQUENCE [LARGE SCALE GENOMIC DNA]</scope>
    <source>
        <strain evidence="3 4">JCM 15151</strain>
    </source>
</reference>
<name>A0A399E621_9DEIN</name>
<dbReference type="PANTHER" id="PTHR43172">
    <property type="entry name" value="ADENYLOSUCCINATE LYASE"/>
    <property type="match status" value="1"/>
</dbReference>
<dbReference type="InterPro" id="IPR022761">
    <property type="entry name" value="Fumarate_lyase_N"/>
</dbReference>
<dbReference type="Gene3D" id="1.20.200.10">
    <property type="entry name" value="Fumarase/aspartase (Central domain)"/>
    <property type="match status" value="1"/>
</dbReference>
<proteinExistence type="inferred from homology"/>
<dbReference type="RefSeq" id="WP_119361496.1">
    <property type="nucleotide sequence ID" value="NZ_JBHSXZ010000034.1"/>
</dbReference>
<dbReference type="InterPro" id="IPR008948">
    <property type="entry name" value="L-Aspartase-like"/>
</dbReference>
<dbReference type="Proteomes" id="UP000266089">
    <property type="component" value="Unassembled WGS sequence"/>
</dbReference>
<dbReference type="PANTHER" id="PTHR43172:SF2">
    <property type="entry name" value="ADENYLOSUCCINATE LYASE C-TERMINAL DOMAIN-CONTAINING PROTEIN"/>
    <property type="match status" value="1"/>
</dbReference>
<dbReference type="PRINTS" id="PR00149">
    <property type="entry name" value="FUMRATELYASE"/>
</dbReference>
<dbReference type="GO" id="GO:0047472">
    <property type="term" value="F:3-carboxy-cis,cis-muconate cycloisomerase activity"/>
    <property type="evidence" value="ECO:0007669"/>
    <property type="project" value="UniProtKB-EC"/>
</dbReference>
<dbReference type="InterPro" id="IPR012789">
    <property type="entry name" value="Protocat_PcaB-like"/>
</dbReference>
<gene>
    <name evidence="3" type="primary">pcaB</name>
    <name evidence="3" type="ORF">Mcate_00708</name>
</gene>
<keyword evidence="3" id="KW-0413">Isomerase</keyword>
<dbReference type="NCBIfam" id="TIGR02426">
    <property type="entry name" value="protocat_pcaB"/>
    <property type="match status" value="1"/>
</dbReference>
<dbReference type="AlphaFoldDB" id="A0A399E621"/>
<dbReference type="GO" id="GO:0019619">
    <property type="term" value="P:3,4-dihydroxybenzoate catabolic process"/>
    <property type="evidence" value="ECO:0007669"/>
    <property type="project" value="InterPro"/>
</dbReference>
<dbReference type="SMART" id="SM00998">
    <property type="entry name" value="ADSL_C"/>
    <property type="match status" value="1"/>
</dbReference>
<evidence type="ECO:0000256" key="1">
    <source>
        <dbReference type="ARBA" id="ARBA00034772"/>
    </source>
</evidence>